<comment type="subcellular location">
    <subcellularLocation>
        <location evidence="1 7">Cell membrane</location>
        <topology evidence="1 7">Multi-pass membrane protein</topology>
    </subcellularLocation>
</comment>
<dbReference type="GO" id="GO:0055085">
    <property type="term" value="P:transmembrane transport"/>
    <property type="evidence" value="ECO:0007669"/>
    <property type="project" value="InterPro"/>
</dbReference>
<evidence type="ECO:0000256" key="1">
    <source>
        <dbReference type="ARBA" id="ARBA00004651"/>
    </source>
</evidence>
<evidence type="ECO:0000256" key="2">
    <source>
        <dbReference type="ARBA" id="ARBA00022448"/>
    </source>
</evidence>
<keyword evidence="2 7" id="KW-0813">Transport</keyword>
<keyword evidence="5 7" id="KW-1133">Transmembrane helix</keyword>
<name>A0A2S2CZX4_9PROT</name>
<geneLocation type="plasmid" evidence="9 10">
    <name>unnamed3</name>
</geneLocation>
<keyword evidence="3" id="KW-1003">Cell membrane</keyword>
<dbReference type="PANTHER" id="PTHR43163">
    <property type="entry name" value="DIPEPTIDE TRANSPORT SYSTEM PERMEASE PROTEIN DPPB-RELATED"/>
    <property type="match status" value="1"/>
</dbReference>
<sequence>MLVYIVRRLAGMMVVMLIVAAVVFIIARVVPGDPAAVMLGSSATPEDIAALRTRLGLDQPLLTQFLIYLSDIARLDLGESIFLNRPVAQALAERAELTGLLTLMSVSIAVLIGVPVGILSAAMRGRWIDQSALGLAMLAASIPSFWIGLTLIKYLAVDLPWFPVAGYGPPDAGLAERLRHLVLPAVALGIPNSALILRFTRTSMLDVLGDDYVRTARAKGLPPMVVILKHALRNALIPILTVIGLTAAVMIAGAIVTETVFGLPGVGNLIVSAVLRRDYPVIQGALLVVSGIYVLINLTVDLLYAVVDPRVRY</sequence>
<dbReference type="PROSITE" id="PS50928">
    <property type="entry name" value="ABC_TM1"/>
    <property type="match status" value="1"/>
</dbReference>
<accession>A0A2S2CZX4</accession>
<dbReference type="OrthoDB" id="7834831at2"/>
<evidence type="ECO:0000313" key="10">
    <source>
        <dbReference type="Proteomes" id="UP000245629"/>
    </source>
</evidence>
<evidence type="ECO:0000256" key="7">
    <source>
        <dbReference type="RuleBase" id="RU363032"/>
    </source>
</evidence>
<keyword evidence="10" id="KW-1185">Reference proteome</keyword>
<dbReference type="Gene3D" id="1.10.3720.10">
    <property type="entry name" value="MetI-like"/>
    <property type="match status" value="1"/>
</dbReference>
<proteinExistence type="inferred from homology"/>
<gene>
    <name evidence="9" type="ORF">DEW08_29145</name>
</gene>
<dbReference type="InterPro" id="IPR035906">
    <property type="entry name" value="MetI-like_sf"/>
</dbReference>
<reference evidence="10" key="1">
    <citation type="submission" date="2018-05" db="EMBL/GenBank/DDBJ databases">
        <title>Azospirillum thermophila sp. nov., a novel isolated from hot spring.</title>
        <authorList>
            <person name="Zhao Z."/>
        </authorList>
    </citation>
    <scope>NUCLEOTIDE SEQUENCE [LARGE SCALE GENOMIC DNA]</scope>
    <source>
        <strain evidence="10">CFH 70021</strain>
        <plasmid evidence="10">unnamed3</plasmid>
    </source>
</reference>
<dbReference type="SUPFAM" id="SSF161098">
    <property type="entry name" value="MetI-like"/>
    <property type="match status" value="1"/>
</dbReference>
<feature type="transmembrane region" description="Helical" evidence="7">
    <location>
        <begin position="9"/>
        <end position="30"/>
    </location>
</feature>
<keyword evidence="6 7" id="KW-0472">Membrane</keyword>
<organism evidence="9 10">
    <name type="scientific">Azospirillum thermophilum</name>
    <dbReference type="NCBI Taxonomy" id="2202148"/>
    <lineage>
        <taxon>Bacteria</taxon>
        <taxon>Pseudomonadati</taxon>
        <taxon>Pseudomonadota</taxon>
        <taxon>Alphaproteobacteria</taxon>
        <taxon>Rhodospirillales</taxon>
        <taxon>Azospirillaceae</taxon>
        <taxon>Azospirillum</taxon>
    </lineage>
</organism>
<comment type="similarity">
    <text evidence="7">Belongs to the binding-protein-dependent transport system permease family.</text>
</comment>
<dbReference type="AlphaFoldDB" id="A0A2S2CZX4"/>
<dbReference type="CDD" id="cd06261">
    <property type="entry name" value="TM_PBP2"/>
    <property type="match status" value="1"/>
</dbReference>
<feature type="transmembrane region" description="Helical" evidence="7">
    <location>
        <begin position="135"/>
        <end position="157"/>
    </location>
</feature>
<dbReference type="InterPro" id="IPR000515">
    <property type="entry name" value="MetI-like"/>
</dbReference>
<evidence type="ECO:0000259" key="8">
    <source>
        <dbReference type="PROSITE" id="PS50928"/>
    </source>
</evidence>
<dbReference type="PANTHER" id="PTHR43163:SF3">
    <property type="entry name" value="PEPTIDE ABC TRANSPORTER PERMEASE PROTEIN"/>
    <property type="match status" value="1"/>
</dbReference>
<evidence type="ECO:0000256" key="6">
    <source>
        <dbReference type="ARBA" id="ARBA00023136"/>
    </source>
</evidence>
<feature type="transmembrane region" description="Helical" evidence="7">
    <location>
        <begin position="236"/>
        <end position="261"/>
    </location>
</feature>
<dbReference type="Pfam" id="PF00528">
    <property type="entry name" value="BPD_transp_1"/>
    <property type="match status" value="1"/>
</dbReference>
<keyword evidence="9" id="KW-0614">Plasmid</keyword>
<evidence type="ECO:0000256" key="3">
    <source>
        <dbReference type="ARBA" id="ARBA00022475"/>
    </source>
</evidence>
<feature type="transmembrane region" description="Helical" evidence="7">
    <location>
        <begin position="100"/>
        <end position="123"/>
    </location>
</feature>
<dbReference type="KEGG" id="azz:DEW08_29145"/>
<keyword evidence="4 7" id="KW-0812">Transmembrane</keyword>
<dbReference type="Pfam" id="PF19300">
    <property type="entry name" value="BPD_transp_1_N"/>
    <property type="match status" value="1"/>
</dbReference>
<dbReference type="RefSeq" id="WP_109333984.1">
    <property type="nucleotide sequence ID" value="NZ_CP029358.1"/>
</dbReference>
<feature type="transmembrane region" description="Helical" evidence="7">
    <location>
        <begin position="281"/>
        <end position="307"/>
    </location>
</feature>
<feature type="domain" description="ABC transmembrane type-1" evidence="8">
    <location>
        <begin position="95"/>
        <end position="304"/>
    </location>
</feature>
<dbReference type="EMBL" id="CP029358">
    <property type="protein sequence ID" value="AWK90056.1"/>
    <property type="molecule type" value="Genomic_DNA"/>
</dbReference>
<feature type="transmembrane region" description="Helical" evidence="7">
    <location>
        <begin position="177"/>
        <end position="197"/>
    </location>
</feature>
<evidence type="ECO:0000313" key="9">
    <source>
        <dbReference type="EMBL" id="AWK90056.1"/>
    </source>
</evidence>
<dbReference type="GO" id="GO:0005886">
    <property type="term" value="C:plasma membrane"/>
    <property type="evidence" value="ECO:0007669"/>
    <property type="project" value="UniProtKB-SubCell"/>
</dbReference>
<dbReference type="Proteomes" id="UP000245629">
    <property type="component" value="Plasmid unnamed3"/>
</dbReference>
<evidence type="ECO:0000256" key="5">
    <source>
        <dbReference type="ARBA" id="ARBA00022989"/>
    </source>
</evidence>
<dbReference type="InterPro" id="IPR045621">
    <property type="entry name" value="BPD_transp_1_N"/>
</dbReference>
<protein>
    <submittedName>
        <fullName evidence="9">Peptide ABC transporter</fullName>
    </submittedName>
</protein>
<evidence type="ECO:0000256" key="4">
    <source>
        <dbReference type="ARBA" id="ARBA00022692"/>
    </source>
</evidence>